<reference evidence="2 3" key="1">
    <citation type="submission" date="2011-05" db="EMBL/GenBank/DDBJ databases">
        <authorList>
            <person name="Muzny D."/>
            <person name="Qin X."/>
            <person name="Deng J."/>
            <person name="Jiang H."/>
            <person name="Liu Y."/>
            <person name="Qu J."/>
            <person name="Song X.-Z."/>
            <person name="Zhang L."/>
            <person name="Thornton R."/>
            <person name="Coyle M."/>
            <person name="Francisco L."/>
            <person name="Jackson L."/>
            <person name="Javaid M."/>
            <person name="Korchina V."/>
            <person name="Kovar C."/>
            <person name="Mata R."/>
            <person name="Mathew T."/>
            <person name="Ngo R."/>
            <person name="Nguyen L."/>
            <person name="Nguyen N."/>
            <person name="Okwuonu G."/>
            <person name="Ongeri F."/>
            <person name="Pham C."/>
            <person name="Simmons D."/>
            <person name="Wilczek-Boney K."/>
            <person name="Hale W."/>
            <person name="Jakkamsetti A."/>
            <person name="Pham P."/>
            <person name="Ruth R."/>
            <person name="San Lucas F."/>
            <person name="Warren J."/>
            <person name="Zhang J."/>
            <person name="Zhao Z."/>
            <person name="Zhou C."/>
            <person name="Zhu D."/>
            <person name="Lee S."/>
            <person name="Bess C."/>
            <person name="Blankenburg K."/>
            <person name="Forbes L."/>
            <person name="Fu Q."/>
            <person name="Gubbala S."/>
            <person name="Hirani K."/>
            <person name="Jayaseelan J.C."/>
            <person name="Lara F."/>
            <person name="Munidasa M."/>
            <person name="Palculict T."/>
            <person name="Patil S."/>
            <person name="Pu L.-L."/>
            <person name="Saada N."/>
            <person name="Tang L."/>
            <person name="Weissenberger G."/>
            <person name="Zhu Y."/>
            <person name="Hemphill L."/>
            <person name="Shang Y."/>
            <person name="Youmans B."/>
            <person name="Ayvaz T."/>
            <person name="Ross M."/>
            <person name="Santibanez J."/>
            <person name="Aqrawi P."/>
            <person name="Gross S."/>
            <person name="Joshi V."/>
            <person name="Fowler G."/>
            <person name="Nazareth L."/>
            <person name="Reid J."/>
            <person name="Worley K."/>
            <person name="Petrosino J."/>
            <person name="Highlander S."/>
            <person name="Gibbs R."/>
        </authorList>
    </citation>
    <scope>NUCLEOTIDE SEQUENCE [LARGE SCALE GENOMIC DNA]</scope>
    <source>
        <strain evidence="2 3">871</strain>
    </source>
</reference>
<dbReference type="EMBL" id="AGAY01000073">
    <property type="protein sequence ID" value="EGY51681.1"/>
    <property type="molecule type" value="Genomic_DNA"/>
</dbReference>
<gene>
    <name evidence="2" type="ORF">HMPREF9371_2145</name>
</gene>
<proteinExistence type="predicted"/>
<evidence type="ECO:0000259" key="1">
    <source>
        <dbReference type="Pfam" id="PF25191"/>
    </source>
</evidence>
<dbReference type="Pfam" id="PF25191">
    <property type="entry name" value="DUF7832"/>
    <property type="match status" value="1"/>
</dbReference>
<accession>G4CKK5</accession>
<dbReference type="InterPro" id="IPR057154">
    <property type="entry name" value="DUF7832"/>
</dbReference>
<evidence type="ECO:0000313" key="3">
    <source>
        <dbReference type="Proteomes" id="UP000003019"/>
    </source>
</evidence>
<dbReference type="RefSeq" id="WP_009119831.1">
    <property type="nucleotide sequence ID" value="NZ_JH164926.1"/>
</dbReference>
<dbReference type="HOGENOM" id="CLU_122381_1_0_4"/>
<dbReference type="AlphaFoldDB" id="G4CKK5"/>
<protein>
    <recommendedName>
        <fullName evidence="1">DUF7832 domain-containing protein</fullName>
    </recommendedName>
</protein>
<dbReference type="Proteomes" id="UP000003019">
    <property type="component" value="Unassembled WGS sequence"/>
</dbReference>
<comment type="caution">
    <text evidence="2">The sequence shown here is derived from an EMBL/GenBank/DDBJ whole genome shotgun (WGS) entry which is preliminary data.</text>
</comment>
<sequence length="145" mass="16607">MHYDHISFHLDENYPPGLPESHAAHHMGYYYAWAASQNLHSPAAAALPGFSQLQNGTLSGTDFVLKQLGGGLDETCFNDLGKRFTLYYYYDEEEGYGKFIEDYFQTLGLENNRDFYRTPDSRSQQAKLNAAFQVAFERWQQSLAD</sequence>
<dbReference type="OrthoDB" id="4827574at2"/>
<keyword evidence="3" id="KW-1185">Reference proteome</keyword>
<organism evidence="2 3">
    <name type="scientific">Neisseria shayeganii 871</name>
    <dbReference type="NCBI Taxonomy" id="1032488"/>
    <lineage>
        <taxon>Bacteria</taxon>
        <taxon>Pseudomonadati</taxon>
        <taxon>Pseudomonadota</taxon>
        <taxon>Betaproteobacteria</taxon>
        <taxon>Neisseriales</taxon>
        <taxon>Neisseriaceae</taxon>
        <taxon>Neisseria</taxon>
    </lineage>
</organism>
<dbReference type="PATRIC" id="fig|1032488.3.peg.2028"/>
<evidence type="ECO:0000313" key="2">
    <source>
        <dbReference type="EMBL" id="EGY51681.1"/>
    </source>
</evidence>
<dbReference type="STRING" id="1032488.HMPREF9371_2145"/>
<feature type="domain" description="DUF7832" evidence="1">
    <location>
        <begin position="3"/>
        <end position="110"/>
    </location>
</feature>
<name>G4CKK5_9NEIS</name>